<dbReference type="SMART" id="SM00360">
    <property type="entry name" value="RRM"/>
    <property type="match status" value="1"/>
</dbReference>
<protein>
    <submittedName>
        <fullName evidence="3">RNA-binding protein</fullName>
    </submittedName>
</protein>
<accession>A0A952AHU7</accession>
<keyword evidence="1" id="KW-0694">RNA-binding</keyword>
<dbReference type="PANTHER" id="PTHR48025">
    <property type="entry name" value="OS02G0815200 PROTEIN"/>
    <property type="match status" value="1"/>
</dbReference>
<evidence type="ECO:0000256" key="1">
    <source>
        <dbReference type="ARBA" id="ARBA00022884"/>
    </source>
</evidence>
<dbReference type="Pfam" id="PF00076">
    <property type="entry name" value="RRM_1"/>
    <property type="match status" value="1"/>
</dbReference>
<dbReference type="Gene3D" id="3.30.70.330">
    <property type="match status" value="1"/>
</dbReference>
<dbReference type="AlphaFoldDB" id="A0A952AHU7"/>
<dbReference type="CDD" id="cd00590">
    <property type="entry name" value="RRM_SF"/>
    <property type="match status" value="1"/>
</dbReference>
<dbReference type="PROSITE" id="PS50102">
    <property type="entry name" value="RRM"/>
    <property type="match status" value="1"/>
</dbReference>
<evidence type="ECO:0000259" key="2">
    <source>
        <dbReference type="PROSITE" id="PS50102"/>
    </source>
</evidence>
<name>A0A952AHU7_9BACT</name>
<dbReference type="InterPro" id="IPR000504">
    <property type="entry name" value="RRM_dom"/>
</dbReference>
<dbReference type="EMBL" id="JACFOF010000016">
    <property type="protein sequence ID" value="MBW7954089.1"/>
    <property type="molecule type" value="Genomic_DNA"/>
</dbReference>
<organism evidence="3 4">
    <name type="scientific">Candidatus Dojkabacteria bacterium</name>
    <dbReference type="NCBI Taxonomy" id="2099670"/>
    <lineage>
        <taxon>Bacteria</taxon>
        <taxon>Candidatus Dojkabacteria</taxon>
    </lineage>
</organism>
<evidence type="ECO:0000313" key="4">
    <source>
        <dbReference type="Proteomes" id="UP000781173"/>
    </source>
</evidence>
<dbReference type="PANTHER" id="PTHR48025:SF1">
    <property type="entry name" value="RRM DOMAIN-CONTAINING PROTEIN"/>
    <property type="match status" value="1"/>
</dbReference>
<gene>
    <name evidence="3" type="ORF">H3C67_04870</name>
</gene>
<dbReference type="InterPro" id="IPR050502">
    <property type="entry name" value="Euk_RNA-bind_prot"/>
</dbReference>
<dbReference type="GO" id="GO:0003729">
    <property type="term" value="F:mRNA binding"/>
    <property type="evidence" value="ECO:0007669"/>
    <property type="project" value="TreeGrafter"/>
</dbReference>
<proteinExistence type="predicted"/>
<comment type="caution">
    <text evidence="3">The sequence shown here is derived from an EMBL/GenBank/DDBJ whole genome shotgun (WGS) entry which is preliminary data.</text>
</comment>
<dbReference type="SUPFAM" id="SSF54928">
    <property type="entry name" value="RNA-binding domain, RBD"/>
    <property type="match status" value="1"/>
</dbReference>
<dbReference type="InterPro" id="IPR012677">
    <property type="entry name" value="Nucleotide-bd_a/b_plait_sf"/>
</dbReference>
<evidence type="ECO:0000313" key="3">
    <source>
        <dbReference type="EMBL" id="MBW7954089.1"/>
    </source>
</evidence>
<reference evidence="3" key="1">
    <citation type="journal article" date="2022" name="ISME J.">
        <title>A general approach to explore prokaryotic protein glycosylation reveals the unique surface layer modulation of an anammox bacterium.</title>
        <authorList>
            <person name="Pabst M."/>
            <person name="Grouzdev D.S."/>
            <person name="Lawson C.E."/>
            <person name="Kleikamp H.B.C."/>
            <person name="de Ram C."/>
            <person name="Louwen R."/>
            <person name="Lin Y.M."/>
            <person name="Lucker S."/>
            <person name="van Loosdrecht M.C.M."/>
            <person name="Laureni M."/>
        </authorList>
    </citation>
    <scope>NUCLEOTIDE SEQUENCE</scope>
    <source>
        <strain evidence="3">BROCD043</strain>
    </source>
</reference>
<sequence length="94" mass="10367">MENRMISVANLSWGSSESEIQNLFEQAGNVKEVKLVRTNDGLSLGEAIVTMATEAATKKAIDTLHGTSLKGKKLKLSVINRQDNHYSKMLITMM</sequence>
<dbReference type="Proteomes" id="UP000781173">
    <property type="component" value="Unassembled WGS sequence"/>
</dbReference>
<feature type="domain" description="RRM" evidence="2">
    <location>
        <begin position="4"/>
        <end position="81"/>
    </location>
</feature>
<dbReference type="InterPro" id="IPR035979">
    <property type="entry name" value="RBD_domain_sf"/>
</dbReference>